<dbReference type="EMBL" id="KI913179">
    <property type="protein sequence ID" value="ETV69140.1"/>
    <property type="molecule type" value="Genomic_DNA"/>
</dbReference>
<dbReference type="OrthoDB" id="2020542at2759"/>
<reference evidence="10" key="1">
    <citation type="submission" date="2013-12" db="EMBL/GenBank/DDBJ databases">
        <title>The Genome Sequence of Aphanomyces astaci APO3.</title>
        <authorList>
            <consortium name="The Broad Institute Genomics Platform"/>
            <person name="Russ C."/>
            <person name="Tyler B."/>
            <person name="van West P."/>
            <person name="Dieguez-Uribeondo J."/>
            <person name="Young S.K."/>
            <person name="Zeng Q."/>
            <person name="Gargeya S."/>
            <person name="Fitzgerald M."/>
            <person name="Abouelleil A."/>
            <person name="Alvarado L."/>
            <person name="Chapman S.B."/>
            <person name="Gainer-Dewar J."/>
            <person name="Goldberg J."/>
            <person name="Griggs A."/>
            <person name="Gujja S."/>
            <person name="Hansen M."/>
            <person name="Howarth C."/>
            <person name="Imamovic A."/>
            <person name="Ireland A."/>
            <person name="Larimer J."/>
            <person name="McCowan C."/>
            <person name="Murphy C."/>
            <person name="Pearson M."/>
            <person name="Poon T.W."/>
            <person name="Priest M."/>
            <person name="Roberts A."/>
            <person name="Saif S."/>
            <person name="Shea T."/>
            <person name="Sykes S."/>
            <person name="Wortman J."/>
            <person name="Nusbaum C."/>
            <person name="Birren B."/>
        </authorList>
    </citation>
    <scope>NUCLEOTIDE SEQUENCE [LARGE SCALE GENOMIC DNA]</scope>
    <source>
        <strain evidence="10">APO3</strain>
    </source>
</reference>
<comment type="similarity">
    <text evidence="2">Belongs to the SLC12A transporter family.</text>
</comment>
<dbReference type="GO" id="GO:0015377">
    <property type="term" value="F:chloride:monoatomic cation symporter activity"/>
    <property type="evidence" value="ECO:0007669"/>
    <property type="project" value="InterPro"/>
</dbReference>
<feature type="transmembrane region" description="Helical" evidence="7">
    <location>
        <begin position="179"/>
        <end position="199"/>
    </location>
</feature>
<evidence type="ECO:0000313" key="10">
    <source>
        <dbReference type="EMBL" id="ETV69140.1"/>
    </source>
</evidence>
<gene>
    <name evidence="10" type="ORF">H257_15099</name>
</gene>
<feature type="domain" description="SLC12A transporter C-terminal" evidence="9">
    <location>
        <begin position="660"/>
        <end position="885"/>
    </location>
</feature>
<dbReference type="GeneID" id="20817095"/>
<evidence type="ECO:0000256" key="6">
    <source>
        <dbReference type="ARBA" id="ARBA00023136"/>
    </source>
</evidence>
<evidence type="ECO:0000256" key="3">
    <source>
        <dbReference type="ARBA" id="ARBA00022448"/>
    </source>
</evidence>
<evidence type="ECO:0000259" key="9">
    <source>
        <dbReference type="Pfam" id="PF03522"/>
    </source>
</evidence>
<feature type="transmembrane region" description="Helical" evidence="7">
    <location>
        <begin position="136"/>
        <end position="159"/>
    </location>
</feature>
<dbReference type="InterPro" id="IPR018491">
    <property type="entry name" value="SLC12_C"/>
</dbReference>
<dbReference type="STRING" id="112090.W4FNV3"/>
<dbReference type="Pfam" id="PF00324">
    <property type="entry name" value="AA_permease"/>
    <property type="match status" value="1"/>
</dbReference>
<dbReference type="InterPro" id="IPR004842">
    <property type="entry name" value="SLC12A_fam"/>
</dbReference>
<dbReference type="RefSeq" id="XP_009841393.1">
    <property type="nucleotide sequence ID" value="XM_009843091.1"/>
</dbReference>
<evidence type="ECO:0000256" key="5">
    <source>
        <dbReference type="ARBA" id="ARBA00022989"/>
    </source>
</evidence>
<evidence type="ECO:0000256" key="2">
    <source>
        <dbReference type="ARBA" id="ARBA00010593"/>
    </source>
</evidence>
<dbReference type="GO" id="GO:0016020">
    <property type="term" value="C:membrane"/>
    <property type="evidence" value="ECO:0007669"/>
    <property type="project" value="UniProtKB-SubCell"/>
</dbReference>
<dbReference type="Gene3D" id="1.20.1740.10">
    <property type="entry name" value="Amino acid/polyamine transporter I"/>
    <property type="match status" value="1"/>
</dbReference>
<feature type="transmembrane region" description="Helical" evidence="7">
    <location>
        <begin position="334"/>
        <end position="353"/>
    </location>
</feature>
<feature type="transmembrane region" description="Helical" evidence="7">
    <location>
        <begin position="89"/>
        <end position="115"/>
    </location>
</feature>
<evidence type="ECO:0000256" key="1">
    <source>
        <dbReference type="ARBA" id="ARBA00004141"/>
    </source>
</evidence>
<feature type="domain" description="Amino acid permease/ SLC12A" evidence="8">
    <location>
        <begin position="63"/>
        <end position="525"/>
    </location>
</feature>
<evidence type="ECO:0000256" key="4">
    <source>
        <dbReference type="ARBA" id="ARBA00022692"/>
    </source>
</evidence>
<dbReference type="PANTHER" id="PTHR11827">
    <property type="entry name" value="SOLUTE CARRIER FAMILY 12, CATION COTRANSPORTERS"/>
    <property type="match status" value="1"/>
</dbReference>
<feature type="transmembrane region" description="Helical" evidence="7">
    <location>
        <begin position="441"/>
        <end position="461"/>
    </location>
</feature>
<dbReference type="VEuPathDB" id="FungiDB:H257_15099"/>
<accession>W4FNV3</accession>
<comment type="subcellular location">
    <subcellularLocation>
        <location evidence="1">Membrane</location>
        <topology evidence="1">Multi-pass membrane protein</topology>
    </subcellularLocation>
</comment>
<feature type="transmembrane region" description="Helical" evidence="7">
    <location>
        <begin position="292"/>
        <end position="314"/>
    </location>
</feature>
<evidence type="ECO:0000256" key="7">
    <source>
        <dbReference type="SAM" id="Phobius"/>
    </source>
</evidence>
<keyword evidence="6 7" id="KW-0472">Membrane</keyword>
<name>W4FNV3_APHAT</name>
<dbReference type="Pfam" id="PF03522">
    <property type="entry name" value="SLC12"/>
    <property type="match status" value="1"/>
</dbReference>
<feature type="transmembrane region" description="Helical" evidence="7">
    <location>
        <begin position="252"/>
        <end position="271"/>
    </location>
</feature>
<evidence type="ECO:0000259" key="8">
    <source>
        <dbReference type="Pfam" id="PF00324"/>
    </source>
</evidence>
<sequence length="887" mass="96502">MLRKAQDGHDQAEVVSGGGGGGLFDEISRESYAVTIAKATSGGDNASDKQLLQSPKLGTLGGVYFPCLQSILGVTLFLRMPWVTSQGGVVLTCVLFFMCQSVAYLTTSSICALVTNGKVSAGGVYFLISHTLGVETGSAIGLLVFAGSTCSLAFSVLGATEIFKNIFDTSLWPVTDSRVFALVLLVVLCGISSVGMKYINMAGTACLAIVLGSIAAAVVGLVVHASQTIQPGDVVWFDNMQTNFTVDPKTNVLPNLAMMISLIYPGTTGYMSGAMRASQLENPARSVPLGTIAAMLTVLAINLMVVVVFGSVVSNQTLKSDKLIMSTLALPHKQIVNVGIFFSAIGGALQNLISQPRMLAAMANDNVVPFLRPFVIQDGQEPRRAIVLCMFLTCIPCFAGNLDYLSPFLTMVNLMLCLTLNLACLAASCAHTPGFRPQWRYFHWSTALLGALWCFGLMMFFSWVKGLLAIAICIAVRVYVKYVGVAQDWGDSVRGMQLELACTLLKMLNTTTEEEHTKNWRPQVLVFSKMDSTGLPVSPQILHFASQLKEGHGLVEVVGLVHGNDDNTYDTCQAATLVLRQHLASAHLSGFGHVYACKDALQSMGTVAEASGMGPLRSNTVVVGWPNTWESGDATPYVDMLHDMINCKKALVVLKNMETFPFNDVKKKGHIDVWWVLHDGGLLLLIPYLLRLHRVWRKCTLRLFAIVSSQEDAGEMQTRLKDFLSHARIEAEIHVVELSDSTISSLLPKRSAEELNHKKEALDRMKVSTLSFSVRNPLQYSQLTDELNDVGSFVEEEDVPAVLSPRKSKPPLPKGYISVDPRMLHAQKFNRQVQLQSANASLIVMNLPRLIGIPAQDFMHYVEALTENLSSVLLIRGSGREVVTLQA</sequence>
<keyword evidence="3" id="KW-0813">Transport</keyword>
<dbReference type="PANTHER" id="PTHR11827:SF72">
    <property type="entry name" value="GH08340P"/>
    <property type="match status" value="1"/>
</dbReference>
<dbReference type="InterPro" id="IPR004841">
    <property type="entry name" value="AA-permease/SLC12A_dom"/>
</dbReference>
<keyword evidence="4 7" id="KW-0812">Transmembrane</keyword>
<dbReference type="FunFam" id="1.20.1740.10:FF:000013">
    <property type="entry name" value="Solute carrier family 12 member"/>
    <property type="match status" value="1"/>
</dbReference>
<protein>
    <recommendedName>
        <fullName evidence="11">SLC12A transporter C-terminal domain-containing protein</fullName>
    </recommendedName>
</protein>
<organism evidence="10">
    <name type="scientific">Aphanomyces astaci</name>
    <name type="common">Crayfish plague agent</name>
    <dbReference type="NCBI Taxonomy" id="112090"/>
    <lineage>
        <taxon>Eukaryota</taxon>
        <taxon>Sar</taxon>
        <taxon>Stramenopiles</taxon>
        <taxon>Oomycota</taxon>
        <taxon>Saprolegniomycetes</taxon>
        <taxon>Saprolegniales</taxon>
        <taxon>Verrucalvaceae</taxon>
        <taxon>Aphanomyces</taxon>
    </lineage>
</organism>
<keyword evidence="5 7" id="KW-1133">Transmembrane helix</keyword>
<proteinExistence type="inferred from homology"/>
<feature type="transmembrane region" description="Helical" evidence="7">
    <location>
        <begin position="408"/>
        <end position="429"/>
    </location>
</feature>
<evidence type="ECO:0008006" key="11">
    <source>
        <dbReference type="Google" id="ProtNLM"/>
    </source>
</evidence>
<dbReference type="AlphaFoldDB" id="W4FNV3"/>
<feature type="transmembrane region" description="Helical" evidence="7">
    <location>
        <begin position="206"/>
        <end position="226"/>
    </location>
</feature>
<feature type="transmembrane region" description="Helical" evidence="7">
    <location>
        <begin position="57"/>
        <end position="77"/>
    </location>
</feature>